<proteinExistence type="predicted"/>
<keyword evidence="1" id="KW-0472">Membrane</keyword>
<accession>X6NDQ6</accession>
<feature type="transmembrane region" description="Helical" evidence="1">
    <location>
        <begin position="166"/>
        <end position="188"/>
    </location>
</feature>
<gene>
    <name evidence="2" type="ORF">RFI_12712</name>
</gene>
<feature type="transmembrane region" description="Helical" evidence="1">
    <location>
        <begin position="200"/>
        <end position="224"/>
    </location>
</feature>
<protein>
    <submittedName>
        <fullName evidence="2">Uncharacterized protein</fullName>
    </submittedName>
</protein>
<evidence type="ECO:0000256" key="1">
    <source>
        <dbReference type="SAM" id="Phobius"/>
    </source>
</evidence>
<feature type="transmembrane region" description="Helical" evidence="1">
    <location>
        <begin position="127"/>
        <end position="146"/>
    </location>
</feature>
<evidence type="ECO:0000313" key="3">
    <source>
        <dbReference type="Proteomes" id="UP000023152"/>
    </source>
</evidence>
<comment type="caution">
    <text evidence="2">The sequence shown here is derived from an EMBL/GenBank/DDBJ whole genome shotgun (WGS) entry which is preliminary data.</text>
</comment>
<feature type="transmembrane region" description="Helical" evidence="1">
    <location>
        <begin position="14"/>
        <end position="36"/>
    </location>
</feature>
<evidence type="ECO:0000313" key="2">
    <source>
        <dbReference type="EMBL" id="ETO24445.1"/>
    </source>
</evidence>
<dbReference type="EMBL" id="ASPP01009218">
    <property type="protein sequence ID" value="ETO24445.1"/>
    <property type="molecule type" value="Genomic_DNA"/>
</dbReference>
<reference evidence="2 3" key="1">
    <citation type="journal article" date="2013" name="Curr. Biol.">
        <title>The Genome of the Foraminiferan Reticulomyxa filosa.</title>
        <authorList>
            <person name="Glockner G."/>
            <person name="Hulsmann N."/>
            <person name="Schleicher M."/>
            <person name="Noegel A.A."/>
            <person name="Eichinger L."/>
            <person name="Gallinger C."/>
            <person name="Pawlowski J."/>
            <person name="Sierra R."/>
            <person name="Euteneuer U."/>
            <person name="Pillet L."/>
            <person name="Moustafa A."/>
            <person name="Platzer M."/>
            <person name="Groth M."/>
            <person name="Szafranski K."/>
            <person name="Schliwa M."/>
        </authorList>
    </citation>
    <scope>NUCLEOTIDE SEQUENCE [LARGE SCALE GENOMIC DNA]</scope>
</reference>
<organism evidence="2 3">
    <name type="scientific">Reticulomyxa filosa</name>
    <dbReference type="NCBI Taxonomy" id="46433"/>
    <lineage>
        <taxon>Eukaryota</taxon>
        <taxon>Sar</taxon>
        <taxon>Rhizaria</taxon>
        <taxon>Retaria</taxon>
        <taxon>Foraminifera</taxon>
        <taxon>Monothalamids</taxon>
        <taxon>Reticulomyxidae</taxon>
        <taxon>Reticulomyxa</taxon>
    </lineage>
</organism>
<keyword evidence="3" id="KW-1185">Reference proteome</keyword>
<sequence>MHLNEYKAGFETKWGLIAVLVVNSFCSVYCAWLLYVTHGLLWRCSMPNFRDVPSAVEVQNASHTEMRELSVSVSIEEKRPTRNLNKKIRWVVTLYILSCILFFIGGMCERLVYALADVPGRVCSQMLYVSYLRILIEGFFFAFYVVRATVLLQKTTLAISKMCQFFLGIVPVFTFGALITALHLYLHFTDCDVSQYISRVLALSLVVCHFFWDVSLFVFLAYYLHKIINKKELSTEIYQNDLKGYMKKLLRLFIIAELSSFAVYICFLTPAWLDLAWSIIPIDLCFVRPTSKIQIFLSYFFFKRKLMMLFALKICVLFQTFWEKIKQ</sequence>
<keyword evidence="1" id="KW-0812">Transmembrane</keyword>
<feature type="transmembrane region" description="Helical" evidence="1">
    <location>
        <begin position="249"/>
        <end position="273"/>
    </location>
</feature>
<feature type="transmembrane region" description="Helical" evidence="1">
    <location>
        <begin position="306"/>
        <end position="322"/>
    </location>
</feature>
<dbReference type="Proteomes" id="UP000023152">
    <property type="component" value="Unassembled WGS sequence"/>
</dbReference>
<name>X6NDQ6_RETFI</name>
<keyword evidence="1" id="KW-1133">Transmembrane helix</keyword>
<feature type="transmembrane region" description="Helical" evidence="1">
    <location>
        <begin position="88"/>
        <end position="107"/>
    </location>
</feature>
<dbReference type="AlphaFoldDB" id="X6NDQ6"/>